<dbReference type="Proteomes" id="UP000824890">
    <property type="component" value="Unassembled WGS sequence"/>
</dbReference>
<evidence type="ECO:0000256" key="7">
    <source>
        <dbReference type="ARBA" id="ARBA00022989"/>
    </source>
</evidence>
<evidence type="ECO:0000256" key="10">
    <source>
        <dbReference type="ARBA" id="ARBA00023180"/>
    </source>
</evidence>
<keyword evidence="6" id="KW-0677">Repeat</keyword>
<sequence length="1570" mass="174929">MSSQLAHVSTITRIQNPPFSSSHHHQFLSQRTYIPAKVYEHPAALLLERCSSLEDLRRVLPLVFKNGLSQEHLFQTKLVSLFCRHGSVAEAARVFEPVDDKLDVLYHTMLKGYAKVPDLGKAVDFFVRMRCDDVEPVVYNFTYLLKACGDEAELRVGKEIHGLLVKSGFSLDLFAMTGLENMYAKCRQVHEARKVFDRMPERDLVSWNTMVSGYSQNGLARMALEMVALMCEENLKPSFITVVSVLPAVSALGLISIGKEVHGYAMRAGFDSLVNVSTALVDMYAKCGSLNTARRLFDGMLERNVVSWNSVIDAYCKDVDTAASLFGKLRTRTLVSWNAMILGFAQNGRPIEALNYFSQMRAWTVKPDTFTYVSVITALAELSVTHQAKWIHGVVMRNCLDENVFVATALVDMYAKCGAITTARKIFDMMSERHVTTWNAMIDGYGTHGIGKAALELFEEMRKGDIKPNGVTFLSVISACSHSGLVEAGVKCFHVMKEGYSIEPSMDHYGAMVDLLGRAGRLNEAWDFITLMPVKPAVNVYGAMLGACQIHKNVNFAEKAAERLFELNPDDGGYHVLLANIYRAASMWEKVGQVRVSMLRQGLRKTPGCSMVEIKNEVHSFFSGSTDHPSSKRVYAFLEKLMCKIKEAGYVPDTKLILGVEDDIKEQLLSSHSEKLAISYGLLNTTAGTTIHVRKNLRVCADCHNATKYISLVTGREIIVRDMQRFHHFKNGACSCGDYWFKLIVNRSEQTLLEVSRQMHLLNMDNADAHSSSLVNSFVGHMGIHWRDIAISRDTPLSLGQTLSSPSGTYELGFFSPNNSQNQYIGIWFKKITPRVVVWVANREKPITTHLANLTTSGNGSLILLDSRNNVVWSTKESSTSNKCHAKLLDTGNLVVVDDVSGSFLWQSFENLGDTMLPLSSLTYNIATKEKRVLTSWKSDTDPSPGEFVVQLTSQVPAQIVTMKGARVYKRSGPWAKTVFTGIPKMDGSYASPFSLFQDIESGTGSFSYLQRNSGLTRVIITSEGYLKTFHYNGTGWVLDFVTPENSCDLYGTCGPYGMCVEKSTPTKCECIKGFVPKFKEEWKRGNMSSGCVRHTELSCQATTNSSPKRHGKGLDSFYRLANVKPPAFYEYASFVDEDQCQEGCLKNCSCTAFAYITGIGCLLWNQELIDTVRYSSGGESLSVRVASSELVGSRTTKIIAGSICLSIFVILVFASYVYWRYRAKQKDSWKNGLEQQEISGLTFFDMNTIRAATNNFNVSNKLGQGGFGPVYKGITSDKKEIAVKRLSSSSGQGTEEFMNEIKLISKLQHRNLVRLLGCCIDGEEKLLIYEFMVNKSLDSFLFDTTLKLEIDWPKRFNIIQGVARGLLYLHRDSCLKVIHRDMKVSNILLDVNMDPKISDFGLARMVQGTQHQDSTRRVVGTIGYMSPEYAWTGMFSEKSDIYAFGVLQLEIISGMKISSFNCGGQGKTLLEYAWETWLETGGVDLLDQAIASSCSPDEVARCVQIGLLCIQQQAVDRPNIAQVVSMITTTTELPRPKQPVFAVQTQDQESTVSVLESVNHMTQTAIHGR</sequence>
<dbReference type="NCBIfam" id="TIGR00756">
    <property type="entry name" value="PPR"/>
    <property type="match status" value="3"/>
</dbReference>
<keyword evidence="3" id="KW-0713">Self-incompatibility</keyword>
<dbReference type="CDD" id="cd01098">
    <property type="entry name" value="PAN_AP_plant"/>
    <property type="match status" value="1"/>
</dbReference>
<evidence type="ECO:0000256" key="5">
    <source>
        <dbReference type="ARBA" id="ARBA00022729"/>
    </source>
</evidence>
<dbReference type="PANTHER" id="PTHR47926">
    <property type="entry name" value="PENTATRICOPEPTIDE REPEAT-CONTAINING PROTEIN"/>
    <property type="match status" value="1"/>
</dbReference>
<dbReference type="InterPro" id="IPR003609">
    <property type="entry name" value="Pan_app"/>
</dbReference>
<keyword evidence="5" id="KW-0732">Signal</keyword>
<dbReference type="InterPro" id="IPR032867">
    <property type="entry name" value="DYW_dom"/>
</dbReference>
<dbReference type="InterPro" id="IPR000858">
    <property type="entry name" value="S_locus_glycoprot_dom"/>
</dbReference>
<evidence type="ECO:0000259" key="13">
    <source>
        <dbReference type="PROSITE" id="PS50011"/>
    </source>
</evidence>
<dbReference type="SMART" id="SM00108">
    <property type="entry name" value="B_lectin"/>
    <property type="match status" value="1"/>
</dbReference>
<dbReference type="Pfam" id="PF11883">
    <property type="entry name" value="DUF3403"/>
    <property type="match status" value="1"/>
</dbReference>
<dbReference type="EMBL" id="JAGKQM010000018">
    <property type="protein sequence ID" value="KAH0865659.1"/>
    <property type="molecule type" value="Genomic_DNA"/>
</dbReference>
<dbReference type="Pfam" id="PF01535">
    <property type="entry name" value="PPR"/>
    <property type="match status" value="6"/>
</dbReference>
<dbReference type="CDD" id="cd00028">
    <property type="entry name" value="B_lectin"/>
    <property type="match status" value="1"/>
</dbReference>
<dbReference type="InterPro" id="IPR001480">
    <property type="entry name" value="Bulb-type_lectin_dom"/>
</dbReference>
<evidence type="ECO:0000256" key="12">
    <source>
        <dbReference type="SAM" id="Phobius"/>
    </source>
</evidence>
<keyword evidence="9" id="KW-1015">Disulfide bond</keyword>
<feature type="domain" description="Apple" evidence="15">
    <location>
        <begin position="1100"/>
        <end position="1187"/>
    </location>
</feature>
<dbReference type="InterPro" id="IPR000719">
    <property type="entry name" value="Prot_kinase_dom"/>
</dbReference>
<dbReference type="Pfam" id="PF01453">
    <property type="entry name" value="B_lectin"/>
    <property type="match status" value="1"/>
</dbReference>
<dbReference type="InterPro" id="IPR011009">
    <property type="entry name" value="Kinase-like_dom_sf"/>
</dbReference>
<dbReference type="Pfam" id="PF13812">
    <property type="entry name" value="PPR_3"/>
    <property type="match status" value="1"/>
</dbReference>
<evidence type="ECO:0000256" key="6">
    <source>
        <dbReference type="ARBA" id="ARBA00022737"/>
    </source>
</evidence>
<dbReference type="InterPro" id="IPR002885">
    <property type="entry name" value="PPR_rpt"/>
</dbReference>
<dbReference type="InterPro" id="IPR021820">
    <property type="entry name" value="S-locus_recpt_kinase_C"/>
</dbReference>
<dbReference type="Pfam" id="PF08276">
    <property type="entry name" value="PAN_2"/>
    <property type="match status" value="1"/>
</dbReference>
<dbReference type="InterPro" id="IPR046848">
    <property type="entry name" value="E_motif"/>
</dbReference>
<keyword evidence="10" id="KW-0325">Glycoprotein</keyword>
<dbReference type="Gene3D" id="1.10.510.10">
    <property type="entry name" value="Transferase(Phosphotransferase) domain 1"/>
    <property type="match status" value="1"/>
</dbReference>
<dbReference type="PANTHER" id="PTHR47926:SF373">
    <property type="entry name" value="TETRATRICOPEPTIDE-LIKE HELICAL DOMAIN SUPERFAMILY, DYW DOMAIN-CONTAINING PROTEIN"/>
    <property type="match status" value="1"/>
</dbReference>
<evidence type="ECO:0000256" key="11">
    <source>
        <dbReference type="PROSITE-ProRule" id="PRU00708"/>
    </source>
</evidence>
<dbReference type="InterPro" id="IPR046960">
    <property type="entry name" value="PPR_At4g14850-like_plant"/>
</dbReference>
<dbReference type="InterPro" id="IPR036426">
    <property type="entry name" value="Bulb-type_lectin_dom_sf"/>
</dbReference>
<dbReference type="SMART" id="SM00220">
    <property type="entry name" value="S_TKc"/>
    <property type="match status" value="1"/>
</dbReference>
<dbReference type="PROSITE" id="PS50011">
    <property type="entry name" value="PROTEIN_KINASE_DOM"/>
    <property type="match status" value="1"/>
</dbReference>
<evidence type="ECO:0000259" key="15">
    <source>
        <dbReference type="PROSITE" id="PS50948"/>
    </source>
</evidence>
<evidence type="ECO:0000256" key="8">
    <source>
        <dbReference type="ARBA" id="ARBA00023136"/>
    </source>
</evidence>
<organism evidence="16 17">
    <name type="scientific">Brassica napus</name>
    <name type="common">Rape</name>
    <dbReference type="NCBI Taxonomy" id="3708"/>
    <lineage>
        <taxon>Eukaryota</taxon>
        <taxon>Viridiplantae</taxon>
        <taxon>Streptophyta</taxon>
        <taxon>Embryophyta</taxon>
        <taxon>Tracheophyta</taxon>
        <taxon>Spermatophyta</taxon>
        <taxon>Magnoliopsida</taxon>
        <taxon>eudicotyledons</taxon>
        <taxon>Gunneridae</taxon>
        <taxon>Pentapetalae</taxon>
        <taxon>rosids</taxon>
        <taxon>malvids</taxon>
        <taxon>Brassicales</taxon>
        <taxon>Brassicaceae</taxon>
        <taxon>Brassiceae</taxon>
        <taxon>Brassica</taxon>
    </lineage>
</organism>
<feature type="repeat" description="PPR" evidence="11">
    <location>
        <begin position="203"/>
        <end position="237"/>
    </location>
</feature>
<protein>
    <submittedName>
        <fullName evidence="16">Uncharacterized protein</fullName>
    </submittedName>
</protein>
<evidence type="ECO:0000256" key="1">
    <source>
        <dbReference type="ARBA" id="ARBA00004167"/>
    </source>
</evidence>
<evidence type="ECO:0000313" key="16">
    <source>
        <dbReference type="EMBL" id="KAH0865659.1"/>
    </source>
</evidence>
<dbReference type="Pfam" id="PF20431">
    <property type="entry name" value="E_motif"/>
    <property type="match status" value="1"/>
</dbReference>
<keyword evidence="17" id="KW-1185">Reference proteome</keyword>
<feature type="domain" description="Protein kinase" evidence="13">
    <location>
        <begin position="1257"/>
        <end position="1542"/>
    </location>
</feature>
<evidence type="ECO:0000256" key="4">
    <source>
        <dbReference type="ARBA" id="ARBA00022692"/>
    </source>
</evidence>
<evidence type="ECO:0000256" key="9">
    <source>
        <dbReference type="ARBA" id="ARBA00023157"/>
    </source>
</evidence>
<evidence type="ECO:0000259" key="14">
    <source>
        <dbReference type="PROSITE" id="PS50927"/>
    </source>
</evidence>
<evidence type="ECO:0000256" key="2">
    <source>
        <dbReference type="ARBA" id="ARBA00006643"/>
    </source>
</evidence>
<dbReference type="InterPro" id="IPR001245">
    <property type="entry name" value="Ser-Thr/Tyr_kinase_cat_dom"/>
</dbReference>
<feature type="repeat" description="PPR" evidence="11">
    <location>
        <begin position="434"/>
        <end position="468"/>
    </location>
</feature>
<dbReference type="Gene3D" id="2.90.10.10">
    <property type="entry name" value="Bulb-type lectin domain"/>
    <property type="match status" value="1"/>
</dbReference>
<dbReference type="Pfam" id="PF00954">
    <property type="entry name" value="S_locus_glycop"/>
    <property type="match status" value="1"/>
</dbReference>
<dbReference type="SMART" id="SM00473">
    <property type="entry name" value="PAN_AP"/>
    <property type="match status" value="1"/>
</dbReference>
<feature type="transmembrane region" description="Helical" evidence="12">
    <location>
        <begin position="1199"/>
        <end position="1220"/>
    </location>
</feature>
<dbReference type="Gene3D" id="3.30.200.20">
    <property type="entry name" value="Phosphorylase Kinase, domain 1"/>
    <property type="match status" value="1"/>
</dbReference>
<dbReference type="Pfam" id="PF13041">
    <property type="entry name" value="PPR_2"/>
    <property type="match status" value="2"/>
</dbReference>
<dbReference type="InterPro" id="IPR011990">
    <property type="entry name" value="TPR-like_helical_dom_sf"/>
</dbReference>
<evidence type="ECO:0000256" key="3">
    <source>
        <dbReference type="ARBA" id="ARBA00022471"/>
    </source>
</evidence>
<dbReference type="Gene3D" id="1.25.40.10">
    <property type="entry name" value="Tetratricopeptide repeat domain"/>
    <property type="match status" value="4"/>
</dbReference>
<keyword evidence="8 12" id="KW-0472">Membrane</keyword>
<keyword evidence="7 12" id="KW-1133">Transmembrane helix</keyword>
<reference evidence="16 17" key="1">
    <citation type="submission" date="2021-05" db="EMBL/GenBank/DDBJ databases">
        <title>Genome Assembly of Synthetic Allotetraploid Brassica napus Reveals Homoeologous Exchanges between Subgenomes.</title>
        <authorList>
            <person name="Davis J.T."/>
        </authorList>
    </citation>
    <scope>NUCLEOTIDE SEQUENCE [LARGE SCALE GENOMIC DNA]</scope>
    <source>
        <strain evidence="17">cv. Da-Ae</strain>
        <tissue evidence="16">Seedling</tissue>
    </source>
</reference>
<dbReference type="PROSITE" id="PS50927">
    <property type="entry name" value="BULB_LECTIN"/>
    <property type="match status" value="1"/>
</dbReference>
<comment type="caution">
    <text evidence="16">The sequence shown here is derived from an EMBL/GenBank/DDBJ whole genome shotgun (WGS) entry which is preliminary data.</text>
</comment>
<dbReference type="PROSITE" id="PS50948">
    <property type="entry name" value="PAN"/>
    <property type="match status" value="1"/>
</dbReference>
<feature type="repeat" description="PPR" evidence="11">
    <location>
        <begin position="102"/>
        <end position="136"/>
    </location>
</feature>
<dbReference type="Pfam" id="PF14432">
    <property type="entry name" value="DYW_deaminase"/>
    <property type="match status" value="1"/>
</dbReference>
<feature type="repeat" description="PPR" evidence="11">
    <location>
        <begin position="333"/>
        <end position="367"/>
    </location>
</feature>
<keyword evidence="4 12" id="KW-0812">Transmembrane</keyword>
<dbReference type="CDD" id="cd14066">
    <property type="entry name" value="STKc_IRAK"/>
    <property type="match status" value="1"/>
</dbReference>
<proteinExistence type="inferred from homology"/>
<evidence type="ECO:0000313" key="17">
    <source>
        <dbReference type="Proteomes" id="UP000824890"/>
    </source>
</evidence>
<accession>A0ABQ7YBW3</accession>
<dbReference type="PROSITE" id="PS51375">
    <property type="entry name" value="PPR"/>
    <property type="match status" value="4"/>
</dbReference>
<dbReference type="SUPFAM" id="SSF56112">
    <property type="entry name" value="Protein kinase-like (PK-like)"/>
    <property type="match status" value="1"/>
</dbReference>
<dbReference type="InterPro" id="IPR008271">
    <property type="entry name" value="Ser/Thr_kinase_AS"/>
</dbReference>
<name>A0ABQ7YBW3_BRANA</name>
<feature type="domain" description="Bulb-type lectin" evidence="14">
    <location>
        <begin position="788"/>
        <end position="909"/>
    </location>
</feature>
<comment type="subcellular location">
    <subcellularLocation>
        <location evidence="1">Membrane</location>
        <topology evidence="1">Single-pass membrane protein</topology>
    </subcellularLocation>
</comment>
<comment type="similarity">
    <text evidence="2">Belongs to the PPR family. PCMP-H subfamily.</text>
</comment>
<gene>
    <name evidence="16" type="ORF">HID58_082870</name>
</gene>
<dbReference type="PROSITE" id="PS00108">
    <property type="entry name" value="PROTEIN_KINASE_ST"/>
    <property type="match status" value="1"/>
</dbReference>
<dbReference type="Pfam" id="PF07714">
    <property type="entry name" value="PK_Tyr_Ser-Thr"/>
    <property type="match status" value="1"/>
</dbReference>
<dbReference type="SUPFAM" id="SSF51110">
    <property type="entry name" value="alpha-D-mannose-specific plant lectins"/>
    <property type="match status" value="1"/>
</dbReference>